<feature type="domain" description="Glycosyl transferase family 1" evidence="1">
    <location>
        <begin position="187"/>
        <end position="343"/>
    </location>
</feature>
<keyword evidence="2" id="KW-0328">Glycosyltransferase</keyword>
<comment type="caution">
    <text evidence="2">The sequence shown here is derived from an EMBL/GenBank/DDBJ whole genome shotgun (WGS) entry which is preliminary data.</text>
</comment>
<dbReference type="RefSeq" id="WP_218547568.1">
    <property type="nucleotide sequence ID" value="NZ_JAGSPD010000015.1"/>
</dbReference>
<dbReference type="EMBL" id="JAGSPD010000015">
    <property type="protein sequence ID" value="MBV7270428.1"/>
    <property type="molecule type" value="Genomic_DNA"/>
</dbReference>
<evidence type="ECO:0000313" key="3">
    <source>
        <dbReference type="Proteomes" id="UP001138894"/>
    </source>
</evidence>
<dbReference type="GO" id="GO:0016757">
    <property type="term" value="F:glycosyltransferase activity"/>
    <property type="evidence" value="ECO:0007669"/>
    <property type="project" value="UniProtKB-KW"/>
</dbReference>
<dbReference type="Pfam" id="PF00534">
    <property type="entry name" value="Glycos_transf_1"/>
    <property type="match status" value="1"/>
</dbReference>
<dbReference type="InterPro" id="IPR001296">
    <property type="entry name" value="Glyco_trans_1"/>
</dbReference>
<accession>A0A9X1JS04</accession>
<protein>
    <submittedName>
        <fullName evidence="2">Glycosyltransferase</fullName>
        <ecNumber evidence="2">2.4.-.-</ecNumber>
    </submittedName>
</protein>
<dbReference type="PANTHER" id="PTHR12526">
    <property type="entry name" value="GLYCOSYLTRANSFERASE"/>
    <property type="match status" value="1"/>
</dbReference>
<organism evidence="2 3">
    <name type="scientific">Winogradskyella luteola</name>
    <dbReference type="NCBI Taxonomy" id="2828330"/>
    <lineage>
        <taxon>Bacteria</taxon>
        <taxon>Pseudomonadati</taxon>
        <taxon>Bacteroidota</taxon>
        <taxon>Flavobacteriia</taxon>
        <taxon>Flavobacteriales</taxon>
        <taxon>Flavobacteriaceae</taxon>
        <taxon>Winogradskyella</taxon>
    </lineage>
</organism>
<sequence>MIKTNTKKICIVVSSLGVGGAERSSALLSEMLFDLDFDVHIVSVLDKIDYPYKGKLLNLGKLKAEDDSKMGRFKRLKIFKNYLKAHKFDYVIDNRTRIGLFKELIVSKWIYNAKNTIYCVRSYNTDMYIYPSKFFAKLLYGSAYKIVSVSKAIAEKLNNEFGFKNLEVIHNQVAIDAEELLVKKTIKDNYILFFGRLNDDIKNISLLLEAYSKSKLPHNSVKLKILGNGKDKMMLKQKSDTLGLSNHVEFLEFLVNPYPFVEAAFFTVLTSRFEGFPRALVESLSVGTPVISVDCKSGPNEIIVNEKNGLLVENHNIEALTNAMNRMLEDKNLYLQCKSNAQKSIEKFSKSTIGQQWKTILK</sequence>
<gene>
    <name evidence="2" type="ORF">KCG49_14660</name>
</gene>
<keyword evidence="2" id="KW-0808">Transferase</keyword>
<dbReference type="Proteomes" id="UP001138894">
    <property type="component" value="Unassembled WGS sequence"/>
</dbReference>
<evidence type="ECO:0000313" key="2">
    <source>
        <dbReference type="EMBL" id="MBV7270428.1"/>
    </source>
</evidence>
<evidence type="ECO:0000259" key="1">
    <source>
        <dbReference type="Pfam" id="PF00534"/>
    </source>
</evidence>
<dbReference type="PANTHER" id="PTHR12526:SF584">
    <property type="entry name" value="GLYCOSYLTRANSFERASE"/>
    <property type="match status" value="1"/>
</dbReference>
<keyword evidence="3" id="KW-1185">Reference proteome</keyword>
<name>A0A9X1JS04_9FLAO</name>
<reference evidence="2" key="1">
    <citation type="submission" date="2021-04" db="EMBL/GenBank/DDBJ databases">
        <authorList>
            <person name="Pira H."/>
            <person name="Risdian C."/>
            <person name="Wink J."/>
        </authorList>
    </citation>
    <scope>NUCLEOTIDE SEQUENCE</scope>
    <source>
        <strain evidence="2">WHY3</strain>
    </source>
</reference>
<dbReference type="AlphaFoldDB" id="A0A9X1JS04"/>
<proteinExistence type="predicted"/>
<dbReference type="EC" id="2.4.-.-" evidence="2"/>